<dbReference type="PANTHER" id="PTHR42942">
    <property type="entry name" value="6-O-METHYLGUANINE DNA METHYLTRANSFERASE"/>
    <property type="match status" value="1"/>
</dbReference>
<accession>A0ABY2JBJ1</accession>
<dbReference type="SUPFAM" id="SSF46767">
    <property type="entry name" value="Methylated DNA-protein cysteine methyltransferase, C-terminal domain"/>
    <property type="match status" value="1"/>
</dbReference>
<organism evidence="3 4">
    <name type="scientific">Cryobacterium sandaracinum</name>
    <dbReference type="NCBI Taxonomy" id="1259247"/>
    <lineage>
        <taxon>Bacteria</taxon>
        <taxon>Bacillati</taxon>
        <taxon>Actinomycetota</taxon>
        <taxon>Actinomycetes</taxon>
        <taxon>Micrococcales</taxon>
        <taxon>Microbacteriaceae</taxon>
        <taxon>Cryobacterium</taxon>
    </lineage>
</organism>
<protein>
    <submittedName>
        <fullName evidence="3">DNA-binding protein</fullName>
    </submittedName>
</protein>
<comment type="caution">
    <text evidence="3">The sequence shown here is derived from an EMBL/GenBank/DDBJ whole genome shotgun (WGS) entry which is preliminary data.</text>
</comment>
<dbReference type="InterPro" id="IPR014048">
    <property type="entry name" value="MethylDNA_cys_MeTrfase_DNA-bd"/>
</dbReference>
<evidence type="ECO:0000313" key="4">
    <source>
        <dbReference type="Proteomes" id="UP000297851"/>
    </source>
</evidence>
<dbReference type="RefSeq" id="WP_134373833.1">
    <property type="nucleotide sequence ID" value="NZ_SOGO01000026.1"/>
</dbReference>
<sequence length="106" mass="11321">MTDAGTREPAFVTHVLGIVESIPAGRVMTYGDVAAVLGSRGARLVGQIMARHGAALPWWRVIRAGGRPPIGHEERALPHYTAEGTPLKAGAYGYRIDYAAARWSPA</sequence>
<dbReference type="Gene3D" id="1.10.10.10">
    <property type="entry name" value="Winged helix-like DNA-binding domain superfamily/Winged helix DNA-binding domain"/>
    <property type="match status" value="1"/>
</dbReference>
<dbReference type="CDD" id="cd06445">
    <property type="entry name" value="ATase"/>
    <property type="match status" value="1"/>
</dbReference>
<dbReference type="InterPro" id="IPR036388">
    <property type="entry name" value="WH-like_DNA-bd_sf"/>
</dbReference>
<keyword evidence="3" id="KW-0238">DNA-binding</keyword>
<evidence type="ECO:0000256" key="1">
    <source>
        <dbReference type="ARBA" id="ARBA00022763"/>
    </source>
</evidence>
<dbReference type="EMBL" id="SOGO01000026">
    <property type="protein sequence ID" value="TFD02195.1"/>
    <property type="molecule type" value="Genomic_DNA"/>
</dbReference>
<keyword evidence="4" id="KW-1185">Reference proteome</keyword>
<dbReference type="PANTHER" id="PTHR42942:SF1">
    <property type="entry name" value="ALKYLTRANSFERASE-LIKE PROTEIN 1"/>
    <property type="match status" value="1"/>
</dbReference>
<reference evidence="3 4" key="1">
    <citation type="submission" date="2019-03" db="EMBL/GenBank/DDBJ databases">
        <title>Genomics of glacier-inhabiting Cryobacterium strains.</title>
        <authorList>
            <person name="Liu Q."/>
            <person name="Xin Y.-H."/>
        </authorList>
    </citation>
    <scope>NUCLEOTIDE SEQUENCE [LARGE SCALE GENOMIC DNA]</scope>
    <source>
        <strain evidence="3 4">TMT2-16</strain>
    </source>
</reference>
<dbReference type="GO" id="GO:0003677">
    <property type="term" value="F:DNA binding"/>
    <property type="evidence" value="ECO:0007669"/>
    <property type="project" value="UniProtKB-KW"/>
</dbReference>
<gene>
    <name evidence="3" type="ORF">E3T25_09255</name>
</gene>
<dbReference type="Pfam" id="PF01035">
    <property type="entry name" value="DNA_binding_1"/>
    <property type="match status" value="1"/>
</dbReference>
<dbReference type="InterPro" id="IPR036217">
    <property type="entry name" value="MethylDNA_cys_MeTrfase_DNAb"/>
</dbReference>
<feature type="domain" description="Methylated-DNA-[protein]-cysteine S-methyltransferase DNA binding" evidence="2">
    <location>
        <begin position="11"/>
        <end position="67"/>
    </location>
</feature>
<dbReference type="InterPro" id="IPR052520">
    <property type="entry name" value="ATL_DNA_repair"/>
</dbReference>
<keyword evidence="1" id="KW-0227">DNA damage</keyword>
<proteinExistence type="predicted"/>
<name>A0ABY2JBJ1_9MICO</name>
<evidence type="ECO:0000313" key="3">
    <source>
        <dbReference type="EMBL" id="TFD02195.1"/>
    </source>
</evidence>
<dbReference type="Proteomes" id="UP000297851">
    <property type="component" value="Unassembled WGS sequence"/>
</dbReference>
<evidence type="ECO:0000259" key="2">
    <source>
        <dbReference type="Pfam" id="PF01035"/>
    </source>
</evidence>